<dbReference type="InterPro" id="IPR032368">
    <property type="entry name" value="RPN13_DEUBAD"/>
</dbReference>
<evidence type="ECO:0000259" key="8">
    <source>
        <dbReference type="PROSITE" id="PS51917"/>
    </source>
</evidence>
<feature type="domain" description="DEUBAD" evidence="7">
    <location>
        <begin position="164"/>
        <end position="272"/>
    </location>
</feature>
<keyword evidence="10" id="KW-1185">Reference proteome</keyword>
<dbReference type="OrthoDB" id="340431at2759"/>
<sequence>MADTETLLAFKAGRAFRRGTTNFVDPNPTKGAILLTMGEDGLLHFMWKNRTNDHVEEDLILFPSDANFVKVTQSSGRIYVLKFSSSDQRHFFWLQDASSARDDEFVNNLNGYLQDPEYSPVWNSSSQQPQASTSTGSTGSNSQLQLNPEQLAQLQAILQGTRGASSQAPELSLSDILTPANVAPLFTSHPELIPTLFPHLPPDLPTPPSAEALQRIINSPQFRAAVSNIDQALRTGLLGGLVTSLGLPEEAGTGIEPFLRAIQEQADKERRDSGDQMDTD</sequence>
<protein>
    <recommendedName>
        <fullName evidence="11">Adhesion regulating molecule</fullName>
    </recommendedName>
</protein>
<keyword evidence="5" id="KW-0539">Nucleus</keyword>
<dbReference type="PROSITE" id="PS51917">
    <property type="entry name" value="PRU"/>
    <property type="match status" value="1"/>
</dbReference>
<organism evidence="9 10">
    <name type="scientific">Tetrapyrgos nigripes</name>
    <dbReference type="NCBI Taxonomy" id="182062"/>
    <lineage>
        <taxon>Eukaryota</taxon>
        <taxon>Fungi</taxon>
        <taxon>Dikarya</taxon>
        <taxon>Basidiomycota</taxon>
        <taxon>Agaricomycotina</taxon>
        <taxon>Agaricomycetes</taxon>
        <taxon>Agaricomycetidae</taxon>
        <taxon>Agaricales</taxon>
        <taxon>Marasmiineae</taxon>
        <taxon>Marasmiaceae</taxon>
        <taxon>Tetrapyrgos</taxon>
    </lineage>
</organism>
<evidence type="ECO:0000313" key="10">
    <source>
        <dbReference type="Proteomes" id="UP000559256"/>
    </source>
</evidence>
<reference evidence="9 10" key="1">
    <citation type="journal article" date="2020" name="ISME J.">
        <title>Uncovering the hidden diversity of litter-decomposition mechanisms in mushroom-forming fungi.</title>
        <authorList>
            <person name="Floudas D."/>
            <person name="Bentzer J."/>
            <person name="Ahren D."/>
            <person name="Johansson T."/>
            <person name="Persson P."/>
            <person name="Tunlid A."/>
        </authorList>
    </citation>
    <scope>NUCLEOTIDE SEQUENCE [LARGE SCALE GENOMIC DNA]</scope>
    <source>
        <strain evidence="9 10">CBS 291.85</strain>
    </source>
</reference>
<feature type="compositionally biased region" description="Low complexity" evidence="6">
    <location>
        <begin position="124"/>
        <end position="143"/>
    </location>
</feature>
<dbReference type="Pfam" id="PF16550">
    <property type="entry name" value="RPN13_C"/>
    <property type="match status" value="1"/>
</dbReference>
<comment type="caution">
    <text evidence="9">The sequence shown here is derived from an EMBL/GenBank/DDBJ whole genome shotgun (WGS) entry which is preliminary data.</text>
</comment>
<dbReference type="GO" id="GO:0005634">
    <property type="term" value="C:nucleus"/>
    <property type="evidence" value="ECO:0007669"/>
    <property type="project" value="UniProtKB-SubCell"/>
</dbReference>
<dbReference type="EMBL" id="JAACJM010000013">
    <property type="protein sequence ID" value="KAF5369519.1"/>
    <property type="molecule type" value="Genomic_DNA"/>
</dbReference>
<name>A0A8H5LU56_9AGAR</name>
<dbReference type="GO" id="GO:0061133">
    <property type="term" value="F:endopeptidase activator activity"/>
    <property type="evidence" value="ECO:0007669"/>
    <property type="project" value="TreeGrafter"/>
</dbReference>
<dbReference type="InterPro" id="IPR044867">
    <property type="entry name" value="DEUBAD_dom"/>
</dbReference>
<evidence type="ECO:0000256" key="1">
    <source>
        <dbReference type="ARBA" id="ARBA00004123"/>
    </source>
</evidence>
<dbReference type="GO" id="GO:0008541">
    <property type="term" value="C:proteasome regulatory particle, lid subcomplex"/>
    <property type="evidence" value="ECO:0007669"/>
    <property type="project" value="TreeGrafter"/>
</dbReference>
<dbReference type="GO" id="GO:0005737">
    <property type="term" value="C:cytoplasm"/>
    <property type="evidence" value="ECO:0007669"/>
    <property type="project" value="UniProtKB-SubCell"/>
</dbReference>
<accession>A0A8H5LU56</accession>
<evidence type="ECO:0008006" key="11">
    <source>
        <dbReference type="Google" id="ProtNLM"/>
    </source>
</evidence>
<dbReference type="InterPro" id="IPR006773">
    <property type="entry name" value="Rpn13/ADRM1"/>
</dbReference>
<dbReference type="InterPro" id="IPR044868">
    <property type="entry name" value="Rpn13/ADRM1_Pru"/>
</dbReference>
<dbReference type="PANTHER" id="PTHR12225:SF0">
    <property type="entry name" value="PROTEASOMAL UBIQUITIN RECEPTOR ADRM1"/>
    <property type="match status" value="1"/>
</dbReference>
<dbReference type="FunFam" id="2.30.29.70:FF:000001">
    <property type="entry name" value="Proteasomal ubiquitin receptor ADRM1"/>
    <property type="match status" value="1"/>
</dbReference>
<gene>
    <name evidence="9" type="ORF">D9758_002535</name>
</gene>
<dbReference type="CDD" id="cd13314">
    <property type="entry name" value="PH_Rpn13"/>
    <property type="match status" value="1"/>
</dbReference>
<evidence type="ECO:0000313" key="9">
    <source>
        <dbReference type="EMBL" id="KAF5369519.1"/>
    </source>
</evidence>
<keyword evidence="4" id="KW-0647">Proteasome</keyword>
<evidence type="ECO:0000256" key="2">
    <source>
        <dbReference type="ARBA" id="ARBA00004496"/>
    </source>
</evidence>
<feature type="region of interest" description="Disordered" evidence="6">
    <location>
        <begin position="117"/>
        <end position="143"/>
    </location>
</feature>
<dbReference type="PROSITE" id="PS51916">
    <property type="entry name" value="DEUBAD"/>
    <property type="match status" value="1"/>
</dbReference>
<evidence type="ECO:0000256" key="3">
    <source>
        <dbReference type="ARBA" id="ARBA00022490"/>
    </source>
</evidence>
<feature type="domain" description="Pru" evidence="8">
    <location>
        <begin position="2"/>
        <end position="116"/>
    </location>
</feature>
<dbReference type="PANTHER" id="PTHR12225">
    <property type="entry name" value="ADHESION REGULATING MOLECULE 1 110 KDA CELL MEMBRANE GLYCOPROTEIN"/>
    <property type="match status" value="1"/>
</dbReference>
<evidence type="ECO:0000256" key="4">
    <source>
        <dbReference type="ARBA" id="ARBA00022942"/>
    </source>
</evidence>
<keyword evidence="3" id="KW-0963">Cytoplasm</keyword>
<proteinExistence type="predicted"/>
<evidence type="ECO:0000256" key="5">
    <source>
        <dbReference type="ARBA" id="ARBA00023242"/>
    </source>
</evidence>
<dbReference type="Gene3D" id="2.30.29.70">
    <property type="entry name" value="Proteasomal ubiquitin receptor Rpn13/ADRM1"/>
    <property type="match status" value="1"/>
</dbReference>
<dbReference type="Gene3D" id="1.10.2020.20">
    <property type="match status" value="1"/>
</dbReference>
<dbReference type="AlphaFoldDB" id="A0A8H5LU56"/>
<evidence type="ECO:0000259" key="7">
    <source>
        <dbReference type="PROSITE" id="PS51916"/>
    </source>
</evidence>
<dbReference type="InterPro" id="IPR038108">
    <property type="entry name" value="RPN13_DEUBAD_sf"/>
</dbReference>
<dbReference type="Proteomes" id="UP000559256">
    <property type="component" value="Unassembled WGS sequence"/>
</dbReference>
<evidence type="ECO:0000256" key="6">
    <source>
        <dbReference type="SAM" id="MobiDB-lite"/>
    </source>
</evidence>
<dbReference type="Pfam" id="PF04683">
    <property type="entry name" value="Rpn13_ADRM1_Pru"/>
    <property type="match status" value="1"/>
</dbReference>
<dbReference type="InterPro" id="IPR038633">
    <property type="entry name" value="Rpn13/ADRM1_Pru_sf"/>
</dbReference>
<comment type="subcellular location">
    <subcellularLocation>
        <location evidence="2">Cytoplasm</location>
    </subcellularLocation>
    <subcellularLocation>
        <location evidence="1">Nucleus</location>
    </subcellularLocation>
</comment>
<dbReference type="GO" id="GO:0070628">
    <property type="term" value="F:proteasome binding"/>
    <property type="evidence" value="ECO:0007669"/>
    <property type="project" value="TreeGrafter"/>
</dbReference>